<dbReference type="PROSITE" id="PS50949">
    <property type="entry name" value="HTH_GNTR"/>
    <property type="match status" value="1"/>
</dbReference>
<keyword evidence="1" id="KW-0805">Transcription regulation</keyword>
<dbReference type="SUPFAM" id="SSF46785">
    <property type="entry name" value="Winged helix' DNA-binding domain"/>
    <property type="match status" value="1"/>
</dbReference>
<evidence type="ECO:0000259" key="4">
    <source>
        <dbReference type="PROSITE" id="PS50949"/>
    </source>
</evidence>
<dbReference type="Proteomes" id="UP000247523">
    <property type="component" value="Unassembled WGS sequence"/>
</dbReference>
<dbReference type="EMBL" id="NOKA02000022">
    <property type="protein sequence ID" value="RDY31068.1"/>
    <property type="molecule type" value="Genomic_DNA"/>
</dbReference>
<reference evidence="5 8" key="2">
    <citation type="submission" date="2018-05" db="EMBL/GenBank/DDBJ databases">
        <title>Genomic Encyclopedia of Type Strains, Phase IV (KMG-IV): sequencing the most valuable type-strain genomes for metagenomic binning, comparative biology and taxonomic classification.</title>
        <authorList>
            <person name="Goeker M."/>
        </authorList>
    </citation>
    <scope>NUCLEOTIDE SEQUENCE [LARGE SCALE GENOMIC DNA]</scope>
    <source>
        <strain evidence="5 8">DSM 28816</strain>
    </source>
</reference>
<accession>A0A318EXK5</accession>
<evidence type="ECO:0000313" key="8">
    <source>
        <dbReference type="Proteomes" id="UP000247523"/>
    </source>
</evidence>
<sequence length="126" mass="14167">MNIIISNSSDIPIYQQLKNQIKEAILSGEIRDGELLPSIRNLANETRVSVLTTRRAYDELEAEGFIKTVHGKGSFAASGNLELLKEARLKQVEEKLIEAYNIGRAIGVSKEDMRTMMDILFEENGR</sequence>
<comment type="caution">
    <text evidence="5">The sequence shown here is derived from an EMBL/GenBank/DDBJ whole genome shotgun (WGS) entry which is preliminary data.</text>
</comment>
<keyword evidence="2" id="KW-0238">DNA-binding</keyword>
<name>A0A318EXK5_9FIRM</name>
<evidence type="ECO:0000313" key="7">
    <source>
        <dbReference type="Proteomes" id="UP000216411"/>
    </source>
</evidence>
<dbReference type="InterPro" id="IPR000524">
    <property type="entry name" value="Tscrpt_reg_HTH_GntR"/>
</dbReference>
<evidence type="ECO:0000256" key="2">
    <source>
        <dbReference type="ARBA" id="ARBA00023125"/>
    </source>
</evidence>
<evidence type="ECO:0000256" key="1">
    <source>
        <dbReference type="ARBA" id="ARBA00023015"/>
    </source>
</evidence>
<dbReference type="GO" id="GO:0003700">
    <property type="term" value="F:DNA-binding transcription factor activity"/>
    <property type="evidence" value="ECO:0007669"/>
    <property type="project" value="InterPro"/>
</dbReference>
<evidence type="ECO:0000256" key="3">
    <source>
        <dbReference type="ARBA" id="ARBA00023163"/>
    </source>
</evidence>
<evidence type="ECO:0000313" key="5">
    <source>
        <dbReference type="EMBL" id="PXV96243.1"/>
    </source>
</evidence>
<proteinExistence type="predicted"/>
<keyword evidence="7" id="KW-1185">Reference proteome</keyword>
<dbReference type="InterPro" id="IPR036388">
    <property type="entry name" value="WH-like_DNA-bd_sf"/>
</dbReference>
<dbReference type="PANTHER" id="PTHR38445:SF7">
    <property type="entry name" value="GNTR-FAMILY TRANSCRIPTIONAL REGULATOR"/>
    <property type="match status" value="1"/>
</dbReference>
<reference evidence="6" key="3">
    <citation type="submission" date="2018-07" db="EMBL/GenBank/DDBJ databases">
        <authorList>
            <person name="Quirk P.G."/>
            <person name="Krulwich T.A."/>
        </authorList>
    </citation>
    <scope>NUCLEOTIDE SEQUENCE</scope>
    <source>
        <strain evidence="6">CCRI-19302</strain>
    </source>
</reference>
<organism evidence="5 8">
    <name type="scientific">Lachnotalea glycerini</name>
    <dbReference type="NCBI Taxonomy" id="1763509"/>
    <lineage>
        <taxon>Bacteria</taxon>
        <taxon>Bacillati</taxon>
        <taxon>Bacillota</taxon>
        <taxon>Clostridia</taxon>
        <taxon>Lachnospirales</taxon>
        <taxon>Lachnospiraceae</taxon>
        <taxon>Lachnotalea</taxon>
    </lineage>
</organism>
<dbReference type="AlphaFoldDB" id="A0A318EXK5"/>
<evidence type="ECO:0000313" key="6">
    <source>
        <dbReference type="EMBL" id="RDY31068.1"/>
    </source>
</evidence>
<dbReference type="OrthoDB" id="9801546at2"/>
<gene>
    <name evidence="5" type="ORF">C8E03_101878</name>
    <name evidence="6" type="ORF">CG710_011330</name>
</gene>
<dbReference type="Gene3D" id="1.10.10.10">
    <property type="entry name" value="Winged helix-like DNA-binding domain superfamily/Winged helix DNA-binding domain"/>
    <property type="match status" value="1"/>
</dbReference>
<dbReference type="SMART" id="SM00345">
    <property type="entry name" value="HTH_GNTR"/>
    <property type="match status" value="1"/>
</dbReference>
<dbReference type="Pfam" id="PF00392">
    <property type="entry name" value="GntR"/>
    <property type="match status" value="1"/>
</dbReference>
<protein>
    <submittedName>
        <fullName evidence="5">GntR family transcriptional regulator</fullName>
    </submittedName>
</protein>
<feature type="domain" description="HTH gntR-type" evidence="4">
    <location>
        <begin position="11"/>
        <end position="79"/>
    </location>
</feature>
<dbReference type="GO" id="GO:0003677">
    <property type="term" value="F:DNA binding"/>
    <property type="evidence" value="ECO:0007669"/>
    <property type="project" value="UniProtKB-KW"/>
</dbReference>
<reference evidence="6 7" key="1">
    <citation type="journal article" date="2017" name="Genome Announc.">
        <title>Draft Genome Sequence of a Sporulating and Motile Strain of Lachnotalea glycerini Isolated from Water in Quebec City, Canada.</title>
        <authorList>
            <person name="Maheux A.F."/>
            <person name="Boudreau D.K."/>
            <person name="Berube E."/>
            <person name="Boissinot M."/>
            <person name="Raymond F."/>
            <person name="Brodeur S."/>
            <person name="Corbeil J."/>
            <person name="Isabel S."/>
            <person name="Omar R.F."/>
            <person name="Bergeron M.G."/>
        </authorList>
    </citation>
    <scope>NUCLEOTIDE SEQUENCE [LARGE SCALE GENOMIC DNA]</scope>
    <source>
        <strain evidence="6 7">CCRI-19302</strain>
    </source>
</reference>
<dbReference type="CDD" id="cd07377">
    <property type="entry name" value="WHTH_GntR"/>
    <property type="match status" value="1"/>
</dbReference>
<dbReference type="EMBL" id="QICS01000001">
    <property type="protein sequence ID" value="PXV96243.1"/>
    <property type="molecule type" value="Genomic_DNA"/>
</dbReference>
<dbReference type="InterPro" id="IPR036390">
    <property type="entry name" value="WH_DNA-bd_sf"/>
</dbReference>
<dbReference type="RefSeq" id="WP_110290369.1">
    <property type="nucleotide sequence ID" value="NZ_NOKA02000022.1"/>
</dbReference>
<dbReference type="PANTHER" id="PTHR38445">
    <property type="entry name" value="HTH-TYPE TRANSCRIPTIONAL REPRESSOR YTRA"/>
    <property type="match status" value="1"/>
</dbReference>
<keyword evidence="3" id="KW-0804">Transcription</keyword>
<dbReference type="Proteomes" id="UP000216411">
    <property type="component" value="Unassembled WGS sequence"/>
</dbReference>